<name>A0A9R0HY22_SPIOL</name>
<feature type="transmembrane region" description="Helical" evidence="7">
    <location>
        <begin position="218"/>
        <end position="238"/>
    </location>
</feature>
<dbReference type="GeneID" id="110778777"/>
<dbReference type="GO" id="GO:0015853">
    <property type="term" value="P:adenine transport"/>
    <property type="evidence" value="ECO:0000318"/>
    <property type="project" value="GO_Central"/>
</dbReference>
<organism evidence="8 9">
    <name type="scientific">Spinacia oleracea</name>
    <name type="common">Spinach</name>
    <dbReference type="NCBI Taxonomy" id="3562"/>
    <lineage>
        <taxon>Eukaryota</taxon>
        <taxon>Viridiplantae</taxon>
        <taxon>Streptophyta</taxon>
        <taxon>Embryophyta</taxon>
        <taxon>Tracheophyta</taxon>
        <taxon>Spermatophyta</taxon>
        <taxon>Magnoliopsida</taxon>
        <taxon>eudicotyledons</taxon>
        <taxon>Gunneridae</taxon>
        <taxon>Pentapetalae</taxon>
        <taxon>Caryophyllales</taxon>
        <taxon>Chenopodiaceae</taxon>
        <taxon>Chenopodioideae</taxon>
        <taxon>Anserineae</taxon>
        <taxon>Spinacia</taxon>
    </lineage>
</organism>
<keyword evidence="3" id="KW-0813">Transport</keyword>
<evidence type="ECO:0000256" key="7">
    <source>
        <dbReference type="SAM" id="Phobius"/>
    </source>
</evidence>
<dbReference type="Proteomes" id="UP000813463">
    <property type="component" value="Chromosome 1"/>
</dbReference>
<evidence type="ECO:0000256" key="5">
    <source>
        <dbReference type="ARBA" id="ARBA00022989"/>
    </source>
</evidence>
<dbReference type="InterPro" id="IPR006043">
    <property type="entry name" value="NCS2"/>
</dbReference>
<dbReference type="AlphaFoldDB" id="A0A9R0HY22"/>
<dbReference type="KEGG" id="soe:110778777"/>
<dbReference type="InterPro" id="IPR045018">
    <property type="entry name" value="Azg-like"/>
</dbReference>
<proteinExistence type="inferred from homology"/>
<feature type="transmembrane region" description="Helical" evidence="7">
    <location>
        <begin position="381"/>
        <end position="402"/>
    </location>
</feature>
<evidence type="ECO:0000256" key="6">
    <source>
        <dbReference type="ARBA" id="ARBA00023136"/>
    </source>
</evidence>
<feature type="transmembrane region" description="Helical" evidence="7">
    <location>
        <begin position="345"/>
        <end position="369"/>
    </location>
</feature>
<evidence type="ECO:0000256" key="3">
    <source>
        <dbReference type="ARBA" id="ARBA00022448"/>
    </source>
</evidence>
<dbReference type="GO" id="GO:0015854">
    <property type="term" value="P:guanine transport"/>
    <property type="evidence" value="ECO:0000318"/>
    <property type="project" value="GO_Central"/>
</dbReference>
<keyword evidence="8" id="KW-1185">Reference proteome</keyword>
<keyword evidence="4 7" id="KW-0812">Transmembrane</keyword>
<feature type="transmembrane region" description="Helical" evidence="7">
    <location>
        <begin position="95"/>
        <end position="114"/>
    </location>
</feature>
<dbReference type="PANTHER" id="PTHR43337:SF13">
    <property type="entry name" value="ADENINE_GUANINE PERMEASE AZG2"/>
    <property type="match status" value="1"/>
</dbReference>
<dbReference type="GO" id="GO:0005345">
    <property type="term" value="F:purine nucleobase transmembrane transporter activity"/>
    <property type="evidence" value="ECO:0000318"/>
    <property type="project" value="GO_Central"/>
</dbReference>
<evidence type="ECO:0000256" key="1">
    <source>
        <dbReference type="ARBA" id="ARBA00004141"/>
    </source>
</evidence>
<comment type="similarity">
    <text evidence="2">Belongs to the nucleobase:cation symporter-2 (NCS2) (TC 2.A.40) family. Azg-like subfamily.</text>
</comment>
<reference evidence="9" key="2">
    <citation type="submission" date="2025-08" db="UniProtKB">
        <authorList>
            <consortium name="RefSeq"/>
        </authorList>
    </citation>
    <scope>IDENTIFICATION</scope>
    <source>
        <tissue evidence="9">Leaf</tissue>
    </source>
</reference>
<sequence length="497" mass="53867">MVIPGTCAKLSKSWNNLVIALNDNISSSKVGKYFKLDERKSCFTRELRAGTTTFLAMAYIITVISTVLSDTGGTCPKKENNTFDNGCVLLIKSDLIVSISLTAMLGCFGMGLFANLPFGLAPGTGQTMFMAYNLVGFHGSGPMTYPSALGLWMVESLCFIVISASGLRAKMGRLIPVSVRLACAVGIGLFIAFVGLQSSQGVGLIGPDPNSITKLQALNSPTLWLGIMGFLIMSYGMAYDVKGSMIYGILFVTIISWFRGTPVTYFPKSDVGEERYKYFKKVLDFHEIRKIAGKISFTDFTKGRTWVSLFTLLYIDILATTGVLYTLAEIGGFVNDKGSFENEYIAYMIDASVTVVGSFLGVPPVATYAESSTGIKEGGRTGLTAVIIGIYFSLALFFAPLLTSVPPWAIGPSLVMVGVIMMKLAKDIEWGNIKEAVPAFITIILMPLTNSIPNGIIGGIGIYVVLHFYDWVVWLIKLVFGPRKKKAIEEMDANAIP</sequence>
<evidence type="ECO:0000313" key="9">
    <source>
        <dbReference type="RefSeq" id="XP_021839027.2"/>
    </source>
</evidence>
<protein>
    <submittedName>
        <fullName evidence="9">Adenine/guanine permease AZG2-like</fullName>
    </submittedName>
</protein>
<accession>A0A9R0HY22</accession>
<feature type="transmembrane region" description="Helical" evidence="7">
    <location>
        <begin position="306"/>
        <end position="325"/>
    </location>
</feature>
<dbReference type="RefSeq" id="XP_021839027.2">
    <property type="nucleotide sequence ID" value="XM_021983335.2"/>
</dbReference>
<feature type="transmembrane region" description="Helical" evidence="7">
    <location>
        <begin position="455"/>
        <end position="476"/>
    </location>
</feature>
<dbReference type="GO" id="GO:0005886">
    <property type="term" value="C:plasma membrane"/>
    <property type="evidence" value="ECO:0000318"/>
    <property type="project" value="GO_Central"/>
</dbReference>
<gene>
    <name evidence="9" type="primary">LOC110778777</name>
</gene>
<reference evidence="8" key="1">
    <citation type="journal article" date="2021" name="Nat. Commun.">
        <title>Genomic analyses provide insights into spinach domestication and the genetic basis of agronomic traits.</title>
        <authorList>
            <person name="Cai X."/>
            <person name="Sun X."/>
            <person name="Xu C."/>
            <person name="Sun H."/>
            <person name="Wang X."/>
            <person name="Ge C."/>
            <person name="Zhang Z."/>
            <person name="Wang Q."/>
            <person name="Fei Z."/>
            <person name="Jiao C."/>
            <person name="Wang Q."/>
        </authorList>
    </citation>
    <scope>NUCLEOTIDE SEQUENCE [LARGE SCALE GENOMIC DNA]</scope>
    <source>
        <strain evidence="8">cv. Varoflay</strain>
    </source>
</reference>
<evidence type="ECO:0000256" key="4">
    <source>
        <dbReference type="ARBA" id="ARBA00022692"/>
    </source>
</evidence>
<feature type="transmembrane region" description="Helical" evidence="7">
    <location>
        <begin position="179"/>
        <end position="198"/>
    </location>
</feature>
<keyword evidence="5 7" id="KW-1133">Transmembrane helix</keyword>
<evidence type="ECO:0000256" key="2">
    <source>
        <dbReference type="ARBA" id="ARBA00005697"/>
    </source>
</evidence>
<dbReference type="PANTHER" id="PTHR43337">
    <property type="entry name" value="XANTHINE/URACIL PERMEASE C887.17-RELATED"/>
    <property type="match status" value="1"/>
</dbReference>
<evidence type="ECO:0000313" key="8">
    <source>
        <dbReference type="Proteomes" id="UP000813463"/>
    </source>
</evidence>
<keyword evidence="6 7" id="KW-0472">Membrane</keyword>
<comment type="subcellular location">
    <subcellularLocation>
        <location evidence="1">Membrane</location>
        <topology evidence="1">Multi-pass membrane protein</topology>
    </subcellularLocation>
</comment>
<dbReference type="Pfam" id="PF00860">
    <property type="entry name" value="Xan_ur_permease"/>
    <property type="match status" value="1"/>
</dbReference>